<evidence type="ECO:0000313" key="2">
    <source>
        <dbReference type="EMBL" id="KAF2902366.1"/>
    </source>
</evidence>
<protein>
    <submittedName>
        <fullName evidence="2">Uncharacterized protein</fullName>
    </submittedName>
</protein>
<dbReference type="Proteomes" id="UP000801492">
    <property type="component" value="Unassembled WGS sequence"/>
</dbReference>
<keyword evidence="1" id="KW-0472">Membrane</keyword>
<feature type="transmembrane region" description="Helical" evidence="1">
    <location>
        <begin position="24"/>
        <end position="39"/>
    </location>
</feature>
<name>A0A8K0DDY7_IGNLU</name>
<keyword evidence="1" id="KW-1133">Transmembrane helix</keyword>
<evidence type="ECO:0000256" key="1">
    <source>
        <dbReference type="SAM" id="Phobius"/>
    </source>
</evidence>
<organism evidence="2 3">
    <name type="scientific">Ignelater luminosus</name>
    <name type="common">Cucubano</name>
    <name type="synonym">Pyrophorus luminosus</name>
    <dbReference type="NCBI Taxonomy" id="2038154"/>
    <lineage>
        <taxon>Eukaryota</taxon>
        <taxon>Metazoa</taxon>
        <taxon>Ecdysozoa</taxon>
        <taxon>Arthropoda</taxon>
        <taxon>Hexapoda</taxon>
        <taxon>Insecta</taxon>
        <taxon>Pterygota</taxon>
        <taxon>Neoptera</taxon>
        <taxon>Endopterygota</taxon>
        <taxon>Coleoptera</taxon>
        <taxon>Polyphaga</taxon>
        <taxon>Elateriformia</taxon>
        <taxon>Elateroidea</taxon>
        <taxon>Elateridae</taxon>
        <taxon>Agrypninae</taxon>
        <taxon>Pyrophorini</taxon>
        <taxon>Ignelater</taxon>
    </lineage>
</organism>
<proteinExistence type="predicted"/>
<dbReference type="EMBL" id="VTPC01001323">
    <property type="protein sequence ID" value="KAF2902366.1"/>
    <property type="molecule type" value="Genomic_DNA"/>
</dbReference>
<keyword evidence="1" id="KW-0812">Transmembrane</keyword>
<reference evidence="2" key="1">
    <citation type="submission" date="2019-08" db="EMBL/GenBank/DDBJ databases">
        <title>The genome of the North American firefly Photinus pyralis.</title>
        <authorList>
            <consortium name="Photinus pyralis genome working group"/>
            <person name="Fallon T.R."/>
            <person name="Sander Lower S.E."/>
            <person name="Weng J.-K."/>
        </authorList>
    </citation>
    <scope>NUCLEOTIDE SEQUENCE</scope>
    <source>
        <strain evidence="2">TRF0915ILg1</strain>
        <tissue evidence="2">Whole body</tissue>
    </source>
</reference>
<gene>
    <name evidence="2" type="ORF">ILUMI_03825</name>
</gene>
<keyword evidence="3" id="KW-1185">Reference proteome</keyword>
<dbReference type="AlphaFoldDB" id="A0A8K0DDY7"/>
<accession>A0A8K0DDY7</accession>
<sequence length="217" mass="24902">MIWGRPTSCSGWRRAIRDRDRDRLQLRYIITILIIYYYVKNFLSLSRIEIILIYNYNRSDIVIRSSMGLMKGYNVWNIYELLSRVTLVSRAASSDGEQEGKVEEVQSPAVSTSLSLFVFAFSQFSLLKFPVDLPFSVASYLSLSQTQYHVGEVGGTSLEAFGTGRRCTDGIHSEAVVGTDRVRRHRRDETFMTGTRRIMTMCAPTVDAYRWKGEDSY</sequence>
<evidence type="ECO:0000313" key="3">
    <source>
        <dbReference type="Proteomes" id="UP000801492"/>
    </source>
</evidence>
<comment type="caution">
    <text evidence="2">The sequence shown here is derived from an EMBL/GenBank/DDBJ whole genome shotgun (WGS) entry which is preliminary data.</text>
</comment>